<reference evidence="1 2" key="1">
    <citation type="journal article" date="1998" name="Science">
        <title>Genome sequence of the nematode C. elegans: a platform for investigating biology.</title>
        <authorList>
            <consortium name="The C. elegans sequencing consortium"/>
            <person name="Sulson J.E."/>
            <person name="Waterston R."/>
        </authorList>
    </citation>
    <scope>NUCLEOTIDE SEQUENCE [LARGE SCALE GENOMIC DNA]</scope>
    <source>
        <strain evidence="1 2">Bristol N2</strain>
    </source>
</reference>
<sequence length="296" mass="33643">MRYFGTFNRNKGLFTESRDIMVYQQARDEEHKKRKEANLELDSDSHVGMWLLCHPDNDLAIAMYTTMVRLAGELSLEVTHDDIIAWLGTAIRCHPSQLVPRGEAVSIRDKPTLPTDPRGGDWNTGVGITQTCLLLRYLSQCSLDQLSIDERANVLFAILRVFSDSDEVAASPDAQKFVRRIYSSGSRYDLIDALAAIFFQLSNDIATMADAVRTLWSITEDEPLVMRLTVEILMCLCQRSEVVANLPEFKLGDQMYCKQVKMIILDLTSDAHEQVPELHQKDELSNLVNEVFNLKR</sequence>
<dbReference type="Bgee" id="WBGene00018302">
    <property type="expression patterns" value="Expressed in germ line (C elegans) and 4 other cell types or tissues"/>
</dbReference>
<name>Q20287_CAEEL</name>
<evidence type="ECO:0000313" key="3">
    <source>
        <dbReference type="WormBase" id="F41G3.6"/>
    </source>
</evidence>
<dbReference type="OrthoDB" id="5779939at2759"/>
<dbReference type="CTD" id="174112"/>
<organism evidence="1 2">
    <name type="scientific">Caenorhabditis elegans</name>
    <dbReference type="NCBI Taxonomy" id="6239"/>
    <lineage>
        <taxon>Eukaryota</taxon>
        <taxon>Metazoa</taxon>
        <taxon>Ecdysozoa</taxon>
        <taxon>Nematoda</taxon>
        <taxon>Chromadorea</taxon>
        <taxon>Rhabditida</taxon>
        <taxon>Rhabditina</taxon>
        <taxon>Rhabditomorpha</taxon>
        <taxon>Rhabditoidea</taxon>
        <taxon>Rhabditidae</taxon>
        <taxon>Peloderinae</taxon>
        <taxon>Caenorhabditis</taxon>
    </lineage>
</organism>
<dbReference type="OMA" id="LLCHPDN"/>
<dbReference type="KEGG" id="cel:CELE_F41G3.6"/>
<dbReference type="PeptideAtlas" id="Q20287"/>
<evidence type="ECO:0000313" key="1">
    <source>
        <dbReference type="EMBL" id="CCD71042.1"/>
    </source>
</evidence>
<dbReference type="EMBL" id="BX284602">
    <property type="protein sequence ID" value="CCD71042.1"/>
    <property type="molecule type" value="Genomic_DNA"/>
</dbReference>
<dbReference type="WormBase" id="F41G3.6">
    <property type="protein sequence ID" value="CE28933"/>
    <property type="gene ID" value="WBGene00018302"/>
</dbReference>
<dbReference type="STRING" id="6239.F41G3.6.1"/>
<dbReference type="Proteomes" id="UP000001940">
    <property type="component" value="Chromosome II"/>
</dbReference>
<gene>
    <name evidence="1" type="ORF">CELE_F41G3.6</name>
    <name evidence="1 3" type="ORF">F41G3.6</name>
</gene>
<accession>Q20287</accession>
<protein>
    <submittedName>
        <fullName evidence="1">DUF2013 domain-containing protein</fullName>
    </submittedName>
</protein>
<dbReference type="PaxDb" id="6239-F41G3.6"/>
<dbReference type="RefSeq" id="NP_495377.1">
    <property type="nucleotide sequence ID" value="NM_062976.6"/>
</dbReference>
<dbReference type="AGR" id="WB:WBGene00018302"/>
<keyword evidence="4" id="KW-1267">Proteomics identification</keyword>
<proteinExistence type="evidence at protein level"/>
<dbReference type="HOGENOM" id="CLU_928226_0_0_1"/>
<dbReference type="InParanoid" id="Q20287"/>
<dbReference type="UCSC" id="F41G3.6">
    <property type="organism name" value="c. elegans"/>
</dbReference>
<dbReference type="AlphaFoldDB" id="Q20287"/>
<evidence type="ECO:0007829" key="4">
    <source>
        <dbReference type="PeptideAtlas" id="Q20287"/>
    </source>
</evidence>
<dbReference type="GeneID" id="174112"/>
<dbReference type="FunCoup" id="Q20287">
    <property type="interactions" value="1457"/>
</dbReference>
<dbReference type="eggNOG" id="KOG2252">
    <property type="taxonomic scope" value="Eukaryota"/>
</dbReference>
<evidence type="ECO:0000313" key="2">
    <source>
        <dbReference type="Proteomes" id="UP000001940"/>
    </source>
</evidence>
<keyword evidence="2" id="KW-1185">Reference proteome</keyword>